<comment type="caution">
    <text evidence="2">The sequence shown here is derived from an EMBL/GenBank/DDBJ whole genome shotgun (WGS) entry which is preliminary data.</text>
</comment>
<organism evidence="2 3">
    <name type="scientific">Caenorhabditis bovis</name>
    <dbReference type="NCBI Taxonomy" id="2654633"/>
    <lineage>
        <taxon>Eukaryota</taxon>
        <taxon>Metazoa</taxon>
        <taxon>Ecdysozoa</taxon>
        <taxon>Nematoda</taxon>
        <taxon>Chromadorea</taxon>
        <taxon>Rhabditida</taxon>
        <taxon>Rhabditina</taxon>
        <taxon>Rhabditomorpha</taxon>
        <taxon>Rhabditoidea</taxon>
        <taxon>Rhabditidae</taxon>
        <taxon>Peloderinae</taxon>
        <taxon>Caenorhabditis</taxon>
    </lineage>
</organism>
<dbReference type="EMBL" id="CADEPM010000003">
    <property type="protein sequence ID" value="CAB3401937.1"/>
    <property type="molecule type" value="Genomic_DNA"/>
</dbReference>
<reference evidence="2 3" key="1">
    <citation type="submission" date="2020-04" db="EMBL/GenBank/DDBJ databases">
        <authorList>
            <person name="Laetsch R D."/>
            <person name="Stevens L."/>
            <person name="Kumar S."/>
            <person name="Blaxter L. M."/>
        </authorList>
    </citation>
    <scope>NUCLEOTIDE SEQUENCE [LARGE SCALE GENOMIC DNA]</scope>
</reference>
<proteinExistence type="predicted"/>
<sequence length="156" mass="18460">MLFVVFILLAIANESFGFIDDSLYDGIKYMFDVYAIDIKTVDKHLNTMRYLLVSNQRQSFNRMFRVDIRKAFPFESSPGEFFELAQRVPEFRNYYQVRLVSNPIPVSRDRVEFTYVTQYCKLVRNQCTKKEYRLKAYLSMKADSPSGFGFDQLYPA</sequence>
<protein>
    <submittedName>
        <fullName evidence="2">Uncharacterized protein</fullName>
    </submittedName>
</protein>
<feature type="signal peptide" evidence="1">
    <location>
        <begin position="1"/>
        <end position="17"/>
    </location>
</feature>
<keyword evidence="1" id="KW-0732">Signal</keyword>
<evidence type="ECO:0000256" key="1">
    <source>
        <dbReference type="SAM" id="SignalP"/>
    </source>
</evidence>
<gene>
    <name evidence="2" type="ORF">CBOVIS_LOCUS4617</name>
</gene>
<evidence type="ECO:0000313" key="3">
    <source>
        <dbReference type="Proteomes" id="UP000494206"/>
    </source>
</evidence>
<keyword evidence="3" id="KW-1185">Reference proteome</keyword>
<feature type="chain" id="PRO_5035782113" evidence="1">
    <location>
        <begin position="18"/>
        <end position="156"/>
    </location>
</feature>
<evidence type="ECO:0000313" key="2">
    <source>
        <dbReference type="EMBL" id="CAB3401937.1"/>
    </source>
</evidence>
<dbReference type="Proteomes" id="UP000494206">
    <property type="component" value="Unassembled WGS sequence"/>
</dbReference>
<accession>A0A8S1ELH8</accession>
<dbReference type="AlphaFoldDB" id="A0A8S1ELH8"/>
<name>A0A8S1ELH8_9PELO</name>